<evidence type="ECO:0008006" key="6">
    <source>
        <dbReference type="Google" id="ProtNLM"/>
    </source>
</evidence>
<dbReference type="Gene3D" id="3.20.20.80">
    <property type="entry name" value="Glycosidases"/>
    <property type="match status" value="1"/>
</dbReference>
<dbReference type="InterPro" id="IPR002053">
    <property type="entry name" value="Glyco_hydro_25"/>
</dbReference>
<dbReference type="PANTHER" id="PTHR23208">
    <property type="entry name" value="LYSOZYME PROTEIN"/>
    <property type="match status" value="1"/>
</dbReference>
<reference evidence="4 5" key="1">
    <citation type="submission" date="2013-12" db="EMBL/GenBank/DDBJ databases">
        <title>Draft genome of the parsitic nematode Ancylostoma duodenale.</title>
        <authorList>
            <person name="Mitreva M."/>
        </authorList>
    </citation>
    <scope>NUCLEOTIDE SEQUENCE [LARGE SCALE GENOMIC DNA]</scope>
    <source>
        <strain evidence="4 5">Zhejiang</strain>
    </source>
</reference>
<evidence type="ECO:0000256" key="1">
    <source>
        <dbReference type="ARBA" id="ARBA00010646"/>
    </source>
</evidence>
<gene>
    <name evidence="4" type="ORF">ANCDUO_13828</name>
</gene>
<dbReference type="OrthoDB" id="25039at2759"/>
<keyword evidence="5" id="KW-1185">Reference proteome</keyword>
<evidence type="ECO:0000256" key="2">
    <source>
        <dbReference type="ARBA" id="ARBA00022729"/>
    </source>
</evidence>
<feature type="chain" id="PRO_5002163997" description="Glycosyl hydrolase family 25" evidence="3">
    <location>
        <begin position="20"/>
        <end position="261"/>
    </location>
</feature>
<protein>
    <recommendedName>
        <fullName evidence="6">Glycosyl hydrolase family 25</fullName>
    </recommendedName>
</protein>
<evidence type="ECO:0000256" key="3">
    <source>
        <dbReference type="SAM" id="SignalP"/>
    </source>
</evidence>
<dbReference type="SUPFAM" id="SSF51445">
    <property type="entry name" value="(Trans)glycosidases"/>
    <property type="match status" value="1"/>
</dbReference>
<dbReference type="GO" id="GO:0003796">
    <property type="term" value="F:lysozyme activity"/>
    <property type="evidence" value="ECO:0007669"/>
    <property type="project" value="InterPro"/>
</dbReference>
<dbReference type="GO" id="GO:0045087">
    <property type="term" value="P:innate immune response"/>
    <property type="evidence" value="ECO:0007669"/>
    <property type="project" value="TreeGrafter"/>
</dbReference>
<dbReference type="GO" id="GO:0016998">
    <property type="term" value="P:cell wall macromolecule catabolic process"/>
    <property type="evidence" value="ECO:0007669"/>
    <property type="project" value="InterPro"/>
</dbReference>
<evidence type="ECO:0000313" key="5">
    <source>
        <dbReference type="Proteomes" id="UP000054047"/>
    </source>
</evidence>
<feature type="signal peptide" evidence="3">
    <location>
        <begin position="1"/>
        <end position="19"/>
    </location>
</feature>
<keyword evidence="2 3" id="KW-0732">Signal</keyword>
<name>A0A0C2D1U8_9BILA</name>
<accession>A0A0C2D1U8</accession>
<dbReference type="GO" id="GO:0009253">
    <property type="term" value="P:peptidoglycan catabolic process"/>
    <property type="evidence" value="ECO:0007669"/>
    <property type="project" value="InterPro"/>
</dbReference>
<comment type="similarity">
    <text evidence="1">Belongs to the glycosyl hydrolase 25 family.</text>
</comment>
<dbReference type="InterPro" id="IPR051595">
    <property type="entry name" value="GH25_Enzymes"/>
</dbReference>
<evidence type="ECO:0000313" key="4">
    <source>
        <dbReference type="EMBL" id="KIH55997.1"/>
    </source>
</evidence>
<proteinExistence type="inferred from homology"/>
<dbReference type="GO" id="GO:0007165">
    <property type="term" value="P:signal transduction"/>
    <property type="evidence" value="ECO:0007669"/>
    <property type="project" value="TreeGrafter"/>
</dbReference>
<organism evidence="4 5">
    <name type="scientific">Ancylostoma duodenale</name>
    <dbReference type="NCBI Taxonomy" id="51022"/>
    <lineage>
        <taxon>Eukaryota</taxon>
        <taxon>Metazoa</taxon>
        <taxon>Ecdysozoa</taxon>
        <taxon>Nematoda</taxon>
        <taxon>Chromadorea</taxon>
        <taxon>Rhabditida</taxon>
        <taxon>Rhabditina</taxon>
        <taxon>Rhabditomorpha</taxon>
        <taxon>Strongyloidea</taxon>
        <taxon>Ancylostomatidae</taxon>
        <taxon>Ancylostomatinae</taxon>
        <taxon>Ancylostoma</taxon>
    </lineage>
</organism>
<dbReference type="Proteomes" id="UP000054047">
    <property type="component" value="Unassembled WGS sequence"/>
</dbReference>
<dbReference type="EMBL" id="KN736409">
    <property type="protein sequence ID" value="KIH55997.1"/>
    <property type="molecule type" value="Genomic_DNA"/>
</dbReference>
<dbReference type="CDD" id="cd06416">
    <property type="entry name" value="GH25_Lys1-like"/>
    <property type="match status" value="1"/>
</dbReference>
<sequence length="261" mass="29076">MHTNFILLGLLAGSLTTLATPRRATLVETSCASAVDVAVPVSLDAFKCMKKHGYSTAFVRGYANSEFDENVVDNIRNADLAGLGIEVFMSPQIRSEKTGSEQFQELYEGLKENDIEVKTVWLQVTSPIDWNPSSKTNIKFINDITKTAKDYEIMVGIYTNAYDWSQITKDANVKGGMLWYWNVDGIGATGETPANFDDFRPFGNFVGPTVKQFGQKENICGVTVNKDVYLFNEPKHFLSPAAKAMEGYPSGYTWQCLAWKE</sequence>
<dbReference type="InterPro" id="IPR017853">
    <property type="entry name" value="GH"/>
</dbReference>
<dbReference type="PANTHER" id="PTHR23208:SF36">
    <property type="entry name" value="LYSOZYME-RELATED"/>
    <property type="match status" value="1"/>
</dbReference>
<dbReference type="PROSITE" id="PS51904">
    <property type="entry name" value="GLYCOSYL_HYDROL_F25_2"/>
    <property type="match status" value="1"/>
</dbReference>
<dbReference type="AlphaFoldDB" id="A0A0C2D1U8"/>